<name>A0ABR3T8D1_9PEZI</name>
<organism evidence="2 3">
    <name type="scientific">Diplodia intermedia</name>
    <dbReference type="NCBI Taxonomy" id="856260"/>
    <lineage>
        <taxon>Eukaryota</taxon>
        <taxon>Fungi</taxon>
        <taxon>Dikarya</taxon>
        <taxon>Ascomycota</taxon>
        <taxon>Pezizomycotina</taxon>
        <taxon>Dothideomycetes</taxon>
        <taxon>Dothideomycetes incertae sedis</taxon>
        <taxon>Botryosphaeriales</taxon>
        <taxon>Botryosphaeriaceae</taxon>
        <taxon>Diplodia</taxon>
    </lineage>
</organism>
<feature type="compositionally biased region" description="Low complexity" evidence="1">
    <location>
        <begin position="27"/>
        <end position="41"/>
    </location>
</feature>
<evidence type="ECO:0000256" key="1">
    <source>
        <dbReference type="SAM" id="MobiDB-lite"/>
    </source>
</evidence>
<evidence type="ECO:0000313" key="2">
    <source>
        <dbReference type="EMBL" id="KAL1635666.1"/>
    </source>
</evidence>
<gene>
    <name evidence="2" type="ORF">SLS58_010169</name>
</gene>
<dbReference type="PANTHER" id="PTHR43591">
    <property type="entry name" value="METHYLTRANSFERASE"/>
    <property type="match status" value="1"/>
</dbReference>
<accession>A0ABR3T8D1</accession>
<keyword evidence="3" id="KW-1185">Reference proteome</keyword>
<dbReference type="EMBL" id="JAKEKT020000112">
    <property type="protein sequence ID" value="KAL1635666.1"/>
    <property type="molecule type" value="Genomic_DNA"/>
</dbReference>
<comment type="caution">
    <text evidence="2">The sequence shown here is derived from an EMBL/GenBank/DDBJ whole genome shotgun (WGS) entry which is preliminary data.</text>
</comment>
<evidence type="ECO:0008006" key="4">
    <source>
        <dbReference type="Google" id="ProtNLM"/>
    </source>
</evidence>
<dbReference type="PANTHER" id="PTHR43591:SF24">
    <property type="entry name" value="2-METHOXY-6-POLYPRENYL-1,4-BENZOQUINOL METHYLASE, MITOCHONDRIAL"/>
    <property type="match status" value="1"/>
</dbReference>
<dbReference type="Gene3D" id="3.40.50.150">
    <property type="entry name" value="Vaccinia Virus protein VP39"/>
    <property type="match status" value="1"/>
</dbReference>
<reference evidence="2 3" key="1">
    <citation type="journal article" date="2023" name="Plant Dis.">
        <title>First Report of Diplodia intermedia Causing Canker and Dieback Diseases on Apple Trees in Canada.</title>
        <authorList>
            <person name="Ellouze W."/>
            <person name="Ilyukhin E."/>
            <person name="Sulman M."/>
            <person name="Ali S."/>
        </authorList>
    </citation>
    <scope>NUCLEOTIDE SEQUENCE [LARGE SCALE GENOMIC DNA]</scope>
    <source>
        <strain evidence="2 3">M45-28</strain>
    </source>
</reference>
<sequence length="335" mass="37701">MSQPTENPAPQHIEADDVTDETDSSYDSDLPSTSSLSSSITDYEYENGRRYHSFKKDSSVYFAPNDEVCRDIHRNAKTSSRLTAALQDENDRLDLVHHMITLRLGGRLHLAPIKKDVQEILDLGTGTGIWAIQMGDEYESARILGNDLSPIQPAFVPPNVHFEIDDIEATPWTHTRKFDYIHARYLLGAIRDWPGLVARCAAALRPGGWLELQDFTMQVYATDGSLPADSYLSTYLRETLEGMRAMGVEPEPGEKLRGWVEGAGLENKQVGLFNLANFADGLEGFSMRILTGLRGWKKEEVEVHVAELRKELKNRAIHPQHDMYVVYGQKPLDAE</sequence>
<feature type="region of interest" description="Disordered" evidence="1">
    <location>
        <begin position="1"/>
        <end position="41"/>
    </location>
</feature>
<dbReference type="Pfam" id="PF13489">
    <property type="entry name" value="Methyltransf_23"/>
    <property type="match status" value="1"/>
</dbReference>
<dbReference type="CDD" id="cd02440">
    <property type="entry name" value="AdoMet_MTases"/>
    <property type="match status" value="1"/>
</dbReference>
<protein>
    <recommendedName>
        <fullName evidence="4">S-adenosyl-L-methionine-dependent methyltransferase</fullName>
    </recommendedName>
</protein>
<evidence type="ECO:0000313" key="3">
    <source>
        <dbReference type="Proteomes" id="UP001521184"/>
    </source>
</evidence>
<proteinExistence type="predicted"/>
<dbReference type="Proteomes" id="UP001521184">
    <property type="component" value="Unassembled WGS sequence"/>
</dbReference>
<dbReference type="InterPro" id="IPR029063">
    <property type="entry name" value="SAM-dependent_MTases_sf"/>
</dbReference>
<dbReference type="SUPFAM" id="SSF53335">
    <property type="entry name" value="S-adenosyl-L-methionine-dependent methyltransferases"/>
    <property type="match status" value="1"/>
</dbReference>
<feature type="compositionally biased region" description="Acidic residues" evidence="1">
    <location>
        <begin position="16"/>
        <end position="26"/>
    </location>
</feature>